<sequence>HSPKQPTKALFFTFAFSTGTLSFSTMPNPHSISLNLAQTPILTDLALCFWTKW</sequence>
<name>A0A0W0G230_MONRR</name>
<evidence type="ECO:0000313" key="2">
    <source>
        <dbReference type="EMBL" id="KTB42627.1"/>
    </source>
</evidence>
<evidence type="ECO:0000256" key="1">
    <source>
        <dbReference type="SAM" id="SignalP"/>
    </source>
</evidence>
<dbReference type="EMBL" id="LATX01001311">
    <property type="protein sequence ID" value="KTB42627.1"/>
    <property type="molecule type" value="Genomic_DNA"/>
</dbReference>
<organism evidence="2 3">
    <name type="scientific">Moniliophthora roreri</name>
    <name type="common">Frosty pod rot fungus</name>
    <name type="synonym">Monilia roreri</name>
    <dbReference type="NCBI Taxonomy" id="221103"/>
    <lineage>
        <taxon>Eukaryota</taxon>
        <taxon>Fungi</taxon>
        <taxon>Dikarya</taxon>
        <taxon>Basidiomycota</taxon>
        <taxon>Agaricomycotina</taxon>
        <taxon>Agaricomycetes</taxon>
        <taxon>Agaricomycetidae</taxon>
        <taxon>Agaricales</taxon>
        <taxon>Marasmiineae</taxon>
        <taxon>Marasmiaceae</taxon>
        <taxon>Moniliophthora</taxon>
    </lineage>
</organism>
<proteinExistence type="predicted"/>
<accession>A0A0W0G230</accession>
<feature type="signal peptide" evidence="1">
    <location>
        <begin position="1"/>
        <end position="22"/>
    </location>
</feature>
<dbReference type="AlphaFoldDB" id="A0A0W0G230"/>
<feature type="chain" id="PRO_5006902300" evidence="1">
    <location>
        <begin position="23"/>
        <end position="53"/>
    </location>
</feature>
<evidence type="ECO:0000313" key="3">
    <source>
        <dbReference type="Proteomes" id="UP000054988"/>
    </source>
</evidence>
<keyword evidence="1" id="KW-0732">Signal</keyword>
<gene>
    <name evidence="2" type="ORF">WG66_4788</name>
</gene>
<feature type="non-terminal residue" evidence="2">
    <location>
        <position position="1"/>
    </location>
</feature>
<protein>
    <submittedName>
        <fullName evidence="2">Uncharacterized protein</fullName>
    </submittedName>
</protein>
<reference evidence="2 3" key="1">
    <citation type="submission" date="2015-12" db="EMBL/GenBank/DDBJ databases">
        <title>Draft genome sequence of Moniliophthora roreri, the causal agent of frosty pod rot of cacao.</title>
        <authorList>
            <person name="Aime M.C."/>
            <person name="Diaz-Valderrama J.R."/>
            <person name="Kijpornyongpan T."/>
            <person name="Phillips-Mora W."/>
        </authorList>
    </citation>
    <scope>NUCLEOTIDE SEQUENCE [LARGE SCALE GENOMIC DNA]</scope>
    <source>
        <strain evidence="2 3">MCA 2952</strain>
    </source>
</reference>
<dbReference type="Proteomes" id="UP000054988">
    <property type="component" value="Unassembled WGS sequence"/>
</dbReference>
<comment type="caution">
    <text evidence="2">The sequence shown here is derived from an EMBL/GenBank/DDBJ whole genome shotgun (WGS) entry which is preliminary data.</text>
</comment>